<evidence type="ECO:0000256" key="1">
    <source>
        <dbReference type="SAM" id="MobiDB-lite"/>
    </source>
</evidence>
<dbReference type="InterPro" id="IPR031563">
    <property type="entry name" value="MOT1/MOT2"/>
</dbReference>
<keyword evidence="2" id="KW-0812">Transmembrane</keyword>
<feature type="transmembrane region" description="Helical" evidence="2">
    <location>
        <begin position="299"/>
        <end position="317"/>
    </location>
</feature>
<organism evidence="3 4">
    <name type="scientific">Sulfobacillus benefaciens</name>
    <dbReference type="NCBI Taxonomy" id="453960"/>
    <lineage>
        <taxon>Bacteria</taxon>
        <taxon>Bacillati</taxon>
        <taxon>Bacillota</taxon>
        <taxon>Clostridia</taxon>
        <taxon>Eubacteriales</taxon>
        <taxon>Clostridiales Family XVII. Incertae Sedis</taxon>
        <taxon>Sulfobacillus</taxon>
    </lineage>
</organism>
<keyword evidence="2" id="KW-1133">Transmembrane helix</keyword>
<feature type="transmembrane region" description="Helical" evidence="2">
    <location>
        <begin position="97"/>
        <end position="116"/>
    </location>
</feature>
<feature type="compositionally biased region" description="Polar residues" evidence="1">
    <location>
        <begin position="1"/>
        <end position="22"/>
    </location>
</feature>
<name>A0A2T2WS97_9FIRM</name>
<protein>
    <submittedName>
        <fullName evidence="3">Sulfate transporter</fullName>
    </submittedName>
</protein>
<sequence length="393" mass="41709">MAGDRSGSSLPLQTRSRPSPGSGNRFDASEWAGAFGDIGTLIPFVLAYVTVLHMNPVGILFSFGMAYLIAGMVYKTPIPVQPMKAIGGFALGHPHRVNPFMVWAAGLIIGLAWLAMGLSRAVEVLSRLAAKPVVRGIMLGLGITFAEMGIQRMAGHWILAALAAAVALSLFSTRFPAMFALLIIGVIAALMLHPDLPSRIFSAGFAFRIPSFQTQFLSSSDLSKGFFLLALPQLPLTLGNAIIAITHENNELFPQHPVSERKMAISTGIMNVLSPWVGGVPMCHGAGGMAGHVRFNARTGGSLIILGSLVVLLALVGGPSTVLVLRAFPAAVIGVILFFAGMELAVTVRDIGNKKEDVYLMLMVAALAIWNMGVAFLCGAIMAEVLRRGWIHL</sequence>
<evidence type="ECO:0000313" key="4">
    <source>
        <dbReference type="Proteomes" id="UP000242699"/>
    </source>
</evidence>
<feature type="transmembrane region" description="Helical" evidence="2">
    <location>
        <begin position="57"/>
        <end position="76"/>
    </location>
</feature>
<accession>A0A2T2WS97</accession>
<feature type="transmembrane region" description="Helical" evidence="2">
    <location>
        <begin position="177"/>
        <end position="193"/>
    </location>
</feature>
<feature type="transmembrane region" description="Helical" evidence="2">
    <location>
        <begin position="128"/>
        <end position="146"/>
    </location>
</feature>
<dbReference type="Proteomes" id="UP000242699">
    <property type="component" value="Unassembled WGS sequence"/>
</dbReference>
<dbReference type="AlphaFoldDB" id="A0A2T2WS97"/>
<feature type="region of interest" description="Disordered" evidence="1">
    <location>
        <begin position="1"/>
        <end position="24"/>
    </location>
</feature>
<dbReference type="PANTHER" id="PTHR31970">
    <property type="match status" value="1"/>
</dbReference>
<dbReference type="GO" id="GO:0015098">
    <property type="term" value="F:molybdate ion transmembrane transporter activity"/>
    <property type="evidence" value="ECO:0007669"/>
    <property type="project" value="InterPro"/>
</dbReference>
<proteinExistence type="predicted"/>
<dbReference type="EMBL" id="PXYT01000060">
    <property type="protein sequence ID" value="PSR25115.1"/>
    <property type="molecule type" value="Genomic_DNA"/>
</dbReference>
<dbReference type="PANTHER" id="PTHR31970:SF9">
    <property type="entry name" value="MOLYBDATE TRANSPORTER 2"/>
    <property type="match status" value="1"/>
</dbReference>
<evidence type="ECO:0000256" key="2">
    <source>
        <dbReference type="SAM" id="Phobius"/>
    </source>
</evidence>
<reference evidence="3 4" key="1">
    <citation type="journal article" date="2014" name="BMC Genomics">
        <title>Comparison of environmental and isolate Sulfobacillus genomes reveals diverse carbon, sulfur, nitrogen, and hydrogen metabolisms.</title>
        <authorList>
            <person name="Justice N.B."/>
            <person name="Norman A."/>
            <person name="Brown C.T."/>
            <person name="Singh A."/>
            <person name="Thomas B.C."/>
            <person name="Banfield J.F."/>
        </authorList>
    </citation>
    <scope>NUCLEOTIDE SEQUENCE [LARGE SCALE GENOMIC DNA]</scope>
    <source>
        <strain evidence="3">AMDSBA1</strain>
    </source>
</reference>
<gene>
    <name evidence="3" type="ORF">C7B43_17620</name>
</gene>
<evidence type="ECO:0000313" key="3">
    <source>
        <dbReference type="EMBL" id="PSR25115.1"/>
    </source>
</evidence>
<feature type="transmembrane region" description="Helical" evidence="2">
    <location>
        <begin position="31"/>
        <end position="51"/>
    </location>
</feature>
<keyword evidence="2" id="KW-0472">Membrane</keyword>
<dbReference type="Pfam" id="PF16983">
    <property type="entry name" value="MFS_MOT1"/>
    <property type="match status" value="2"/>
</dbReference>
<feature type="transmembrane region" description="Helical" evidence="2">
    <location>
        <begin position="323"/>
        <end position="346"/>
    </location>
</feature>
<comment type="caution">
    <text evidence="3">The sequence shown here is derived from an EMBL/GenBank/DDBJ whole genome shotgun (WGS) entry which is preliminary data.</text>
</comment>
<feature type="transmembrane region" description="Helical" evidence="2">
    <location>
        <begin position="358"/>
        <end position="383"/>
    </location>
</feature>